<feature type="domain" description="Ribonuclease H2 subunit B wHTH" evidence="7">
    <location>
        <begin position="134"/>
        <end position="343"/>
    </location>
</feature>
<reference evidence="10" key="1">
    <citation type="journal article" date="2013" name="Genome Announc.">
        <title>Draft genome sequence of the ascomycete Phaeoacremonium aleophilum strain UCR-PA7, a causal agent of the esca disease complex in grapevines.</title>
        <authorList>
            <person name="Blanco-Ulate B."/>
            <person name="Rolshausen P."/>
            <person name="Cantu D."/>
        </authorList>
    </citation>
    <scope>NUCLEOTIDE SEQUENCE [LARGE SCALE GENOMIC DNA]</scope>
    <source>
        <strain evidence="10">UCR-PA7</strain>
    </source>
</reference>
<evidence type="ECO:0000256" key="2">
    <source>
        <dbReference type="ARBA" id="ARBA00019062"/>
    </source>
</evidence>
<accession>R8BWM1</accession>
<evidence type="ECO:0000313" key="9">
    <source>
        <dbReference type="EMBL" id="EOO03730.1"/>
    </source>
</evidence>
<dbReference type="OrthoDB" id="29098at2759"/>
<dbReference type="Pfam" id="PF09468">
    <property type="entry name" value="RNase_H2-Ydr279"/>
    <property type="match status" value="1"/>
</dbReference>
<evidence type="ECO:0000313" key="10">
    <source>
        <dbReference type="Proteomes" id="UP000014074"/>
    </source>
</evidence>
<keyword evidence="10" id="KW-1185">Reference proteome</keyword>
<gene>
    <name evidence="9" type="ORF">UCRPA7_746</name>
</gene>
<dbReference type="Proteomes" id="UP000014074">
    <property type="component" value="Unassembled WGS sequence"/>
</dbReference>
<dbReference type="HOGENOM" id="CLU_057573_0_0_1"/>
<feature type="region of interest" description="Disordered" evidence="6">
    <location>
        <begin position="376"/>
        <end position="421"/>
    </location>
</feature>
<dbReference type="CDD" id="cd09270">
    <property type="entry name" value="RNase_H2-B"/>
    <property type="match status" value="1"/>
</dbReference>
<dbReference type="GO" id="GO:0032299">
    <property type="term" value="C:ribonuclease H2 complex"/>
    <property type="evidence" value="ECO:0007669"/>
    <property type="project" value="InterPro"/>
</dbReference>
<dbReference type="PANTHER" id="PTHR13383">
    <property type="entry name" value="RIBONUCLEASE H2 SUBUNIT B"/>
    <property type="match status" value="1"/>
</dbReference>
<proteinExistence type="predicted"/>
<dbReference type="Pfam" id="PF17745">
    <property type="entry name" value="Ydr279_N"/>
    <property type="match status" value="1"/>
</dbReference>
<dbReference type="InterPro" id="IPR041195">
    <property type="entry name" value="Rnh202_N"/>
</dbReference>
<dbReference type="EMBL" id="KB932813">
    <property type="protein sequence ID" value="EOO03730.1"/>
    <property type="molecule type" value="Genomic_DNA"/>
</dbReference>
<name>R8BWM1_PHAM7</name>
<dbReference type="Gene3D" id="1.10.20.120">
    <property type="match status" value="1"/>
</dbReference>
<evidence type="ECO:0000256" key="4">
    <source>
        <dbReference type="ARBA" id="ARBA00024778"/>
    </source>
</evidence>
<evidence type="ECO:0000256" key="3">
    <source>
        <dbReference type="ARBA" id="ARBA00023242"/>
    </source>
</evidence>
<keyword evidence="3" id="KW-0539">Nucleus</keyword>
<feature type="compositionally biased region" description="Low complexity" evidence="6">
    <location>
        <begin position="265"/>
        <end position="290"/>
    </location>
</feature>
<evidence type="ECO:0000256" key="1">
    <source>
        <dbReference type="ARBA" id="ARBA00004123"/>
    </source>
</evidence>
<dbReference type="KEGG" id="tmn:UCRPA7_746"/>
<feature type="compositionally biased region" description="Low complexity" evidence="6">
    <location>
        <begin position="11"/>
        <end position="25"/>
    </location>
</feature>
<sequence>MAKTRSKGGPSTASTNSTSAVSTASKYSLSTESENPPKLFILPKKAKPESRVVSLLNPRYSRPTRYLVCPETGTYEFVKISAPKTTPRSWLIEGASTTSDQTDDAQTPTPEETFEAHVTKGADLYVATPIDPMFLILPALASQLSSAKRLFLSSEDHFDSVADEAPHMSEILRCSHTRKLLETRMGAVCDTVEAGDEHMYRVSEEKVLSQVLSKAKAMSDKGLPASMEEKFVKKALEAPISSVKRENPTLETAGVAESGPATPLTESAESQSSVSTVDSSTSQVSDPSTAATSVADESEALNTGDVTLAMQASQEIVKLQRLRVAFNFICSNYVPAKLTELLKKLLAEGKGSVDFKPLDQYVEKLTKLRQEATLARSASDYSRKRTRDEEDEDRAEKRRKKEEEDKRKKANESRGVKELKKVNTSGMMKLSAFFKKK</sequence>
<dbReference type="InterPro" id="IPR019024">
    <property type="entry name" value="RNase_H2_suB_wHTH"/>
</dbReference>
<organism evidence="9 10">
    <name type="scientific">Phaeoacremonium minimum (strain UCR-PA7)</name>
    <name type="common">Esca disease fungus</name>
    <name type="synonym">Togninia minima</name>
    <dbReference type="NCBI Taxonomy" id="1286976"/>
    <lineage>
        <taxon>Eukaryota</taxon>
        <taxon>Fungi</taxon>
        <taxon>Dikarya</taxon>
        <taxon>Ascomycota</taxon>
        <taxon>Pezizomycotina</taxon>
        <taxon>Sordariomycetes</taxon>
        <taxon>Sordariomycetidae</taxon>
        <taxon>Togniniales</taxon>
        <taxon>Togniniaceae</taxon>
        <taxon>Phaeoacremonium</taxon>
    </lineage>
</organism>
<evidence type="ECO:0000256" key="6">
    <source>
        <dbReference type="SAM" id="MobiDB-lite"/>
    </source>
</evidence>
<dbReference type="InterPro" id="IPR040456">
    <property type="entry name" value="RNase_H2_suB"/>
</dbReference>
<dbReference type="PANTHER" id="PTHR13383:SF11">
    <property type="entry name" value="RIBONUCLEASE H2 SUBUNIT B"/>
    <property type="match status" value="1"/>
</dbReference>
<dbReference type="AlphaFoldDB" id="R8BWM1"/>
<feature type="compositionally biased region" description="Basic and acidic residues" evidence="6">
    <location>
        <begin position="401"/>
        <end position="421"/>
    </location>
</feature>
<dbReference type="RefSeq" id="XP_007911530.1">
    <property type="nucleotide sequence ID" value="XM_007913339.1"/>
</dbReference>
<evidence type="ECO:0000259" key="7">
    <source>
        <dbReference type="Pfam" id="PF09468"/>
    </source>
</evidence>
<comment type="subcellular location">
    <subcellularLocation>
        <location evidence="1">Nucleus</location>
    </subcellularLocation>
</comment>
<feature type="domain" description="Rnh202 triple barrel" evidence="8">
    <location>
        <begin position="41"/>
        <end position="131"/>
    </location>
</feature>
<evidence type="ECO:0000259" key="8">
    <source>
        <dbReference type="Pfam" id="PF17745"/>
    </source>
</evidence>
<evidence type="ECO:0000256" key="5">
    <source>
        <dbReference type="ARBA" id="ARBA00033464"/>
    </source>
</evidence>
<feature type="region of interest" description="Disordered" evidence="6">
    <location>
        <begin position="243"/>
        <end position="297"/>
    </location>
</feature>
<protein>
    <recommendedName>
        <fullName evidence="2">Ribonuclease H2 subunit B</fullName>
    </recommendedName>
    <alternativeName>
        <fullName evidence="5">Ribonuclease HI subunit B</fullName>
    </alternativeName>
</protein>
<dbReference type="eggNOG" id="ENOG502SCDS">
    <property type="taxonomic scope" value="Eukaryota"/>
</dbReference>
<dbReference type="GO" id="GO:0006401">
    <property type="term" value="P:RNA catabolic process"/>
    <property type="evidence" value="ECO:0007669"/>
    <property type="project" value="TreeGrafter"/>
</dbReference>
<dbReference type="GO" id="GO:0005654">
    <property type="term" value="C:nucleoplasm"/>
    <property type="evidence" value="ECO:0007669"/>
    <property type="project" value="TreeGrafter"/>
</dbReference>
<dbReference type="GeneID" id="19328221"/>
<comment type="function">
    <text evidence="4">Non catalytic subunit of RNase H2, an endonuclease that specifically degrades the RNA of RNA:DNA hybrids. Participates in DNA replication, possibly by mediating the removal of lagging-strand Okazaki fragment RNA primers during DNA replication. Mediates the excision of single ribonucleotides from DNA:RNA duplexes.</text>
</comment>
<feature type="region of interest" description="Disordered" evidence="6">
    <location>
        <begin position="1"/>
        <end position="43"/>
    </location>
</feature>